<sequence>MKDQANASRRKGVCNLLSCSSAAAFCCQKTHPDASSLLAAASDLLSTPQPQLSLLPLTPDVVTFHDLRLDYGTYPTVAAPETSNVVSIPQKEAGLRHLSRNDYLWEMWEIFHKLRMDCDTCPAVAAPLRFVYLVSLETPDAGDVPQTENGLRHLFRSCCSFEINLILNLRRPQMWEIFHKLRMDYGTYPAVAAPLRLI</sequence>
<reference evidence="1" key="1">
    <citation type="submission" date="2017-07" db="EMBL/GenBank/DDBJ databases">
        <title>Taro Niue Genome Assembly and Annotation.</title>
        <authorList>
            <person name="Atibalentja N."/>
            <person name="Keating K."/>
            <person name="Fields C.J."/>
        </authorList>
    </citation>
    <scope>NUCLEOTIDE SEQUENCE</scope>
    <source>
        <strain evidence="1">Niue_2</strain>
        <tissue evidence="1">Leaf</tissue>
    </source>
</reference>
<dbReference type="EMBL" id="NMUH01002513">
    <property type="protein sequence ID" value="MQM00439.1"/>
    <property type="molecule type" value="Genomic_DNA"/>
</dbReference>
<keyword evidence="2" id="KW-1185">Reference proteome</keyword>
<proteinExistence type="predicted"/>
<name>A0A843VUL3_COLES</name>
<accession>A0A843VUL3</accession>
<organism evidence="1 2">
    <name type="scientific">Colocasia esculenta</name>
    <name type="common">Wild taro</name>
    <name type="synonym">Arum esculentum</name>
    <dbReference type="NCBI Taxonomy" id="4460"/>
    <lineage>
        <taxon>Eukaryota</taxon>
        <taxon>Viridiplantae</taxon>
        <taxon>Streptophyta</taxon>
        <taxon>Embryophyta</taxon>
        <taxon>Tracheophyta</taxon>
        <taxon>Spermatophyta</taxon>
        <taxon>Magnoliopsida</taxon>
        <taxon>Liliopsida</taxon>
        <taxon>Araceae</taxon>
        <taxon>Aroideae</taxon>
        <taxon>Colocasieae</taxon>
        <taxon>Colocasia</taxon>
    </lineage>
</organism>
<protein>
    <submittedName>
        <fullName evidence="1">Uncharacterized protein</fullName>
    </submittedName>
</protein>
<evidence type="ECO:0000313" key="1">
    <source>
        <dbReference type="EMBL" id="MQM00439.1"/>
    </source>
</evidence>
<dbReference type="Proteomes" id="UP000652761">
    <property type="component" value="Unassembled WGS sequence"/>
</dbReference>
<dbReference type="AlphaFoldDB" id="A0A843VUL3"/>
<evidence type="ECO:0000313" key="2">
    <source>
        <dbReference type="Proteomes" id="UP000652761"/>
    </source>
</evidence>
<gene>
    <name evidence="1" type="ORF">Taro_033166</name>
</gene>
<comment type="caution">
    <text evidence="1">The sequence shown here is derived from an EMBL/GenBank/DDBJ whole genome shotgun (WGS) entry which is preliminary data.</text>
</comment>